<dbReference type="EMBL" id="WWNR01000003">
    <property type="protein sequence ID" value="MZQ88551.1"/>
    <property type="molecule type" value="Genomic_DNA"/>
</dbReference>
<gene>
    <name evidence="12" type="ORF">GS660_05525</name>
</gene>
<organism evidence="12 13">
    <name type="scientific">Frigidibacter albus</name>
    <dbReference type="NCBI Taxonomy" id="1465486"/>
    <lineage>
        <taxon>Bacteria</taxon>
        <taxon>Pseudomonadati</taxon>
        <taxon>Pseudomonadota</taxon>
        <taxon>Alphaproteobacteria</taxon>
        <taxon>Rhodobacterales</taxon>
        <taxon>Paracoccaceae</taxon>
        <taxon>Frigidibacter</taxon>
    </lineage>
</organism>
<dbReference type="Proteomes" id="UP000477083">
    <property type="component" value="Unassembled WGS sequence"/>
</dbReference>
<evidence type="ECO:0000256" key="3">
    <source>
        <dbReference type="ARBA" id="ARBA00004887"/>
    </source>
</evidence>
<evidence type="ECO:0000313" key="12">
    <source>
        <dbReference type="EMBL" id="MZQ88551.1"/>
    </source>
</evidence>
<dbReference type="Pfam" id="PF00677">
    <property type="entry name" value="Lum_binding"/>
    <property type="match status" value="2"/>
</dbReference>
<dbReference type="GO" id="GO:0009231">
    <property type="term" value="P:riboflavin biosynthetic process"/>
    <property type="evidence" value="ECO:0007669"/>
    <property type="project" value="UniProtKB-KW"/>
</dbReference>
<dbReference type="OrthoDB" id="9788537at2"/>
<dbReference type="NCBIfam" id="NF009566">
    <property type="entry name" value="PRK13020.1"/>
    <property type="match status" value="1"/>
</dbReference>
<comment type="caution">
    <text evidence="12">The sequence shown here is derived from an EMBL/GenBank/DDBJ whole genome shotgun (WGS) entry which is preliminary data.</text>
</comment>
<sequence>MFTGIITDIGEILDLRQEGDLRARIGTSYDPAGIDIGASIACDGVCLTVIATGTDTRNWFEVQISAETVDKTNLGRNVWRPGRRINLERALKVGDELGGHIVSGHVDGVAEITAMRDEGGSTRLTFRVPAALAGFIAPKGSVSLNGTSLTVNEVAGDSFGVNLIPHTKTATTWGDAKVGDAVNLEIDTLARYVARMTEWSASLNSALKA</sequence>
<dbReference type="NCBIfam" id="TIGR00187">
    <property type="entry name" value="ribE"/>
    <property type="match status" value="1"/>
</dbReference>
<evidence type="ECO:0000256" key="4">
    <source>
        <dbReference type="ARBA" id="ARBA00012827"/>
    </source>
</evidence>
<proteinExistence type="predicted"/>
<keyword evidence="8" id="KW-0677">Repeat</keyword>
<dbReference type="FunFam" id="2.40.30.20:FF:000004">
    <property type="entry name" value="Riboflavin synthase, alpha subunit"/>
    <property type="match status" value="1"/>
</dbReference>
<keyword evidence="7 12" id="KW-0808">Transferase</keyword>
<evidence type="ECO:0000256" key="1">
    <source>
        <dbReference type="ARBA" id="ARBA00000968"/>
    </source>
</evidence>
<protein>
    <recommendedName>
        <fullName evidence="5 9">Riboflavin synthase</fullName>
        <ecNumber evidence="4 9">2.5.1.9</ecNumber>
    </recommendedName>
</protein>
<comment type="function">
    <text evidence="2">Catalyzes the dismutation of two molecules of 6,7-dimethyl-8-ribityllumazine, resulting in the formation of riboflavin and 5-amino-6-(D-ribitylamino)uracil.</text>
</comment>
<dbReference type="AlphaFoldDB" id="A0A6L8VFT6"/>
<dbReference type="PIRSF" id="PIRSF000498">
    <property type="entry name" value="Riboflavin_syn_A"/>
    <property type="match status" value="1"/>
</dbReference>
<evidence type="ECO:0000256" key="7">
    <source>
        <dbReference type="ARBA" id="ARBA00022679"/>
    </source>
</evidence>
<evidence type="ECO:0000256" key="8">
    <source>
        <dbReference type="ARBA" id="ARBA00022737"/>
    </source>
</evidence>
<feature type="domain" description="Lumazine-binding" evidence="11">
    <location>
        <begin position="101"/>
        <end position="197"/>
    </location>
</feature>
<feature type="repeat" description="Lumazine-binding" evidence="10">
    <location>
        <begin position="101"/>
        <end position="197"/>
    </location>
</feature>
<keyword evidence="6" id="KW-0686">Riboflavin biosynthesis</keyword>
<evidence type="ECO:0000256" key="2">
    <source>
        <dbReference type="ARBA" id="ARBA00002803"/>
    </source>
</evidence>
<feature type="repeat" description="Lumazine-binding" evidence="10">
    <location>
        <begin position="1"/>
        <end position="100"/>
    </location>
</feature>
<evidence type="ECO:0000313" key="13">
    <source>
        <dbReference type="Proteomes" id="UP000477083"/>
    </source>
</evidence>
<evidence type="ECO:0000256" key="6">
    <source>
        <dbReference type="ARBA" id="ARBA00022619"/>
    </source>
</evidence>
<dbReference type="PROSITE" id="PS51177">
    <property type="entry name" value="LUMAZINE_BIND"/>
    <property type="match status" value="2"/>
</dbReference>
<dbReference type="Gene3D" id="2.40.30.20">
    <property type="match status" value="2"/>
</dbReference>
<dbReference type="CDD" id="cd00402">
    <property type="entry name" value="Riboflavin_synthase_like"/>
    <property type="match status" value="1"/>
</dbReference>
<comment type="catalytic activity">
    <reaction evidence="1">
        <text>2 6,7-dimethyl-8-(1-D-ribityl)lumazine + H(+) = 5-amino-6-(D-ribitylamino)uracil + riboflavin</text>
        <dbReference type="Rhea" id="RHEA:20772"/>
        <dbReference type="ChEBI" id="CHEBI:15378"/>
        <dbReference type="ChEBI" id="CHEBI:15934"/>
        <dbReference type="ChEBI" id="CHEBI:57986"/>
        <dbReference type="ChEBI" id="CHEBI:58201"/>
        <dbReference type="EC" id="2.5.1.9"/>
    </reaction>
</comment>
<dbReference type="SUPFAM" id="SSF63380">
    <property type="entry name" value="Riboflavin synthase domain-like"/>
    <property type="match status" value="2"/>
</dbReference>
<dbReference type="GO" id="GO:0004746">
    <property type="term" value="F:riboflavin synthase activity"/>
    <property type="evidence" value="ECO:0007669"/>
    <property type="project" value="UniProtKB-UniRule"/>
</dbReference>
<reference evidence="12 13" key="1">
    <citation type="submission" date="2020-01" db="EMBL/GenBank/DDBJ databases">
        <title>Frigidibacter albus SP32T (=CGMCC 1.13995T).</title>
        <authorList>
            <person name="Liao X."/>
        </authorList>
    </citation>
    <scope>NUCLEOTIDE SEQUENCE [LARGE SCALE GENOMIC DNA]</scope>
    <source>
        <strain evidence="12 13">SP32</strain>
    </source>
</reference>
<dbReference type="NCBIfam" id="NF006767">
    <property type="entry name" value="PRK09289.1"/>
    <property type="match status" value="1"/>
</dbReference>
<dbReference type="RefSeq" id="WP_161344267.1">
    <property type="nucleotide sequence ID" value="NZ_BMGW01000003.1"/>
</dbReference>
<evidence type="ECO:0000259" key="11">
    <source>
        <dbReference type="PROSITE" id="PS51177"/>
    </source>
</evidence>
<comment type="pathway">
    <text evidence="3">Cofactor biosynthesis; riboflavin biosynthesis; riboflavin from 2-hydroxy-3-oxobutyl phosphate and 5-amino-6-(D-ribitylamino)uracil: step 2/2.</text>
</comment>
<dbReference type="EC" id="2.5.1.9" evidence="4 9"/>
<dbReference type="InterPro" id="IPR017938">
    <property type="entry name" value="Riboflavin_synthase-like_b-brl"/>
</dbReference>
<feature type="domain" description="Lumazine-binding" evidence="11">
    <location>
        <begin position="1"/>
        <end position="100"/>
    </location>
</feature>
<keyword evidence="13" id="KW-1185">Reference proteome</keyword>
<dbReference type="InterPro" id="IPR023366">
    <property type="entry name" value="ATP_synth_asu-like_sf"/>
</dbReference>
<evidence type="ECO:0000256" key="10">
    <source>
        <dbReference type="PROSITE-ProRule" id="PRU00524"/>
    </source>
</evidence>
<dbReference type="InterPro" id="IPR026017">
    <property type="entry name" value="Lumazine-bd_dom"/>
</dbReference>
<accession>A0A6L8VFT6</accession>
<name>A0A6L8VFT6_9RHOB</name>
<dbReference type="PANTHER" id="PTHR21098:SF12">
    <property type="entry name" value="RIBOFLAVIN SYNTHASE"/>
    <property type="match status" value="1"/>
</dbReference>
<evidence type="ECO:0000256" key="5">
    <source>
        <dbReference type="ARBA" id="ARBA00013950"/>
    </source>
</evidence>
<dbReference type="PANTHER" id="PTHR21098">
    <property type="entry name" value="RIBOFLAVIN SYNTHASE ALPHA CHAIN"/>
    <property type="match status" value="1"/>
</dbReference>
<dbReference type="InterPro" id="IPR001783">
    <property type="entry name" value="Lumazine-bd"/>
</dbReference>
<evidence type="ECO:0000256" key="9">
    <source>
        <dbReference type="NCBIfam" id="TIGR00187"/>
    </source>
</evidence>